<evidence type="ECO:0000256" key="4">
    <source>
        <dbReference type="ARBA" id="ARBA00022676"/>
    </source>
</evidence>
<proteinExistence type="predicted"/>
<feature type="transmembrane region" description="Helical" evidence="10">
    <location>
        <begin position="144"/>
        <end position="164"/>
    </location>
</feature>
<evidence type="ECO:0000256" key="7">
    <source>
        <dbReference type="ARBA" id="ARBA00022824"/>
    </source>
</evidence>
<feature type="transmembrane region" description="Helical" evidence="10">
    <location>
        <begin position="287"/>
        <end position="305"/>
    </location>
</feature>
<dbReference type="GO" id="GO:0004376">
    <property type="term" value="F:GPI mannosyltransferase activity"/>
    <property type="evidence" value="ECO:0007669"/>
    <property type="project" value="InterPro"/>
</dbReference>
<keyword evidence="7" id="KW-0256">Endoplasmic reticulum</keyword>
<accession>A0A838AEV8</accession>
<keyword evidence="4" id="KW-0328">Glycosyltransferase</keyword>
<dbReference type="AlphaFoldDB" id="A0A838AEV8"/>
<dbReference type="PANTHER" id="PTHR12468:SF2">
    <property type="entry name" value="GPI MANNOSYLTRANSFERASE 2"/>
    <property type="match status" value="1"/>
</dbReference>
<keyword evidence="6 10" id="KW-0812">Transmembrane</keyword>
<evidence type="ECO:0008006" key="13">
    <source>
        <dbReference type="Google" id="ProtNLM"/>
    </source>
</evidence>
<organism evidence="11 12">
    <name type="scientific">Haloechinothrix aidingensis</name>
    <dbReference type="NCBI Taxonomy" id="2752311"/>
    <lineage>
        <taxon>Bacteria</taxon>
        <taxon>Bacillati</taxon>
        <taxon>Actinomycetota</taxon>
        <taxon>Actinomycetes</taxon>
        <taxon>Pseudonocardiales</taxon>
        <taxon>Pseudonocardiaceae</taxon>
        <taxon>Haloechinothrix</taxon>
    </lineage>
</organism>
<keyword evidence="9 10" id="KW-0472">Membrane</keyword>
<feature type="transmembrane region" description="Helical" evidence="10">
    <location>
        <begin position="360"/>
        <end position="380"/>
    </location>
</feature>
<evidence type="ECO:0000256" key="1">
    <source>
        <dbReference type="ARBA" id="ARBA00004477"/>
    </source>
</evidence>
<evidence type="ECO:0000256" key="3">
    <source>
        <dbReference type="ARBA" id="ARBA00022502"/>
    </source>
</evidence>
<keyword evidence="5" id="KW-0808">Transferase</keyword>
<evidence type="ECO:0000256" key="6">
    <source>
        <dbReference type="ARBA" id="ARBA00022692"/>
    </source>
</evidence>
<feature type="transmembrane region" description="Helical" evidence="10">
    <location>
        <begin position="335"/>
        <end position="353"/>
    </location>
</feature>
<keyword evidence="8 10" id="KW-1133">Transmembrane helix</keyword>
<evidence type="ECO:0000313" key="12">
    <source>
        <dbReference type="Proteomes" id="UP000582974"/>
    </source>
</evidence>
<evidence type="ECO:0000256" key="8">
    <source>
        <dbReference type="ARBA" id="ARBA00022989"/>
    </source>
</evidence>
<dbReference type="GO" id="GO:0016020">
    <property type="term" value="C:membrane"/>
    <property type="evidence" value="ECO:0007669"/>
    <property type="project" value="GOC"/>
</dbReference>
<keyword evidence="12" id="KW-1185">Reference proteome</keyword>
<name>A0A838AEV8_9PSEU</name>
<evidence type="ECO:0000256" key="10">
    <source>
        <dbReference type="SAM" id="Phobius"/>
    </source>
</evidence>
<feature type="transmembrane region" description="Helical" evidence="10">
    <location>
        <begin position="222"/>
        <end position="242"/>
    </location>
</feature>
<reference evidence="11 12" key="1">
    <citation type="submission" date="2020-07" db="EMBL/GenBank/DDBJ databases">
        <title>Genome of Haloechinothrix sp.</title>
        <authorList>
            <person name="Tang S.-K."/>
            <person name="Yang L."/>
            <person name="Zhu W.-Y."/>
        </authorList>
    </citation>
    <scope>NUCLEOTIDE SEQUENCE [LARGE SCALE GENOMIC DNA]</scope>
    <source>
        <strain evidence="11 12">YIM 98757</strain>
    </source>
</reference>
<feature type="transmembrane region" description="Helical" evidence="10">
    <location>
        <begin position="312"/>
        <end position="329"/>
    </location>
</feature>
<dbReference type="PANTHER" id="PTHR12468">
    <property type="entry name" value="GPI MANNOSYLTRANSFERASE 2"/>
    <property type="match status" value="1"/>
</dbReference>
<feature type="transmembrane region" description="Helical" evidence="10">
    <location>
        <begin position="184"/>
        <end position="210"/>
    </location>
</feature>
<evidence type="ECO:0000256" key="2">
    <source>
        <dbReference type="ARBA" id="ARBA00004687"/>
    </source>
</evidence>
<dbReference type="InterPro" id="IPR007315">
    <property type="entry name" value="PIG-V/Gpi18"/>
</dbReference>
<comment type="caution">
    <text evidence="11">The sequence shown here is derived from an EMBL/GenBank/DDBJ whole genome shotgun (WGS) entry which is preliminary data.</text>
</comment>
<dbReference type="UniPathway" id="UPA00196"/>
<evidence type="ECO:0000313" key="11">
    <source>
        <dbReference type="EMBL" id="MBA0127783.1"/>
    </source>
</evidence>
<dbReference type="EMBL" id="JACCKD010000008">
    <property type="protein sequence ID" value="MBA0127783.1"/>
    <property type="molecule type" value="Genomic_DNA"/>
</dbReference>
<dbReference type="GO" id="GO:0006506">
    <property type="term" value="P:GPI anchor biosynthetic process"/>
    <property type="evidence" value="ECO:0007669"/>
    <property type="project" value="UniProtKB-UniPathway"/>
</dbReference>
<dbReference type="GO" id="GO:0000009">
    <property type="term" value="F:alpha-1,6-mannosyltransferase activity"/>
    <property type="evidence" value="ECO:0007669"/>
    <property type="project" value="InterPro"/>
</dbReference>
<keyword evidence="3" id="KW-0337">GPI-anchor biosynthesis</keyword>
<dbReference type="RefSeq" id="WP_180894591.1">
    <property type="nucleotide sequence ID" value="NZ_JACCKD010000008.1"/>
</dbReference>
<comment type="subcellular location">
    <subcellularLocation>
        <location evidence="1">Endoplasmic reticulum membrane</location>
        <topology evidence="1">Multi-pass membrane protein</topology>
    </subcellularLocation>
</comment>
<sequence length="386" mass="40497">MNSTTRDRSRAVLASAYTHATAVYLLVRVAGLALLTALAATNDTGVLSALTSWDGGWYLALAERGYGDITEADGFVDARGEFAEGYTAYAFFPLYPMLIAAVTALPGVGAVPAALGLNVVLGAVAACGVLRLTRLSGHDDRTGLVLVALWAGAPMAVTLSMAYTEALFSALAVWALVFALRRNWIPAGLCCMGAGLTRSTATVLIGVIVLAALVSIWRRHKIAHAIVGVLIAPLGLLAYWMYTAGKTNSFATWFDVQEGWGSRVDYGASTLEWVTNTMTGDPPVMDLGGVLIVLGAIVLAVLTALNRMAWPVVLYGAGSVLLVIAVSGIEFSKPRFLLPAAFVLLMPVAIGLAKRHTATLVTGTAGIVALGSWYSAYSLIGWPYAV</sequence>
<protein>
    <recommendedName>
        <fullName evidence="13">Dolichyl-phosphate-mannose-protein mannosyltransferase</fullName>
    </recommendedName>
</protein>
<comment type="pathway">
    <text evidence="2">Glycolipid biosynthesis; glycosylphosphatidylinositol-anchor biosynthesis.</text>
</comment>
<dbReference type="Proteomes" id="UP000582974">
    <property type="component" value="Unassembled WGS sequence"/>
</dbReference>
<gene>
    <name evidence="11" type="ORF">H0B56_19735</name>
</gene>
<evidence type="ECO:0000256" key="5">
    <source>
        <dbReference type="ARBA" id="ARBA00022679"/>
    </source>
</evidence>
<evidence type="ECO:0000256" key="9">
    <source>
        <dbReference type="ARBA" id="ARBA00023136"/>
    </source>
</evidence>